<name>A0ACC0N4Z5_RHOML</name>
<proteinExistence type="predicted"/>
<dbReference type="Proteomes" id="UP001062846">
    <property type="component" value="Chromosome 7"/>
</dbReference>
<gene>
    <name evidence="1" type="ORF">RHMOL_Rhmol07G0231300</name>
</gene>
<comment type="caution">
    <text evidence="1">The sequence shown here is derived from an EMBL/GenBank/DDBJ whole genome shotgun (WGS) entry which is preliminary data.</text>
</comment>
<keyword evidence="2" id="KW-1185">Reference proteome</keyword>
<evidence type="ECO:0000313" key="1">
    <source>
        <dbReference type="EMBL" id="KAI8547899.1"/>
    </source>
</evidence>
<sequence length="82" mass="9143">MAKDFCSRLCLVMVFFAMMVVAQGATKEKRCKVVLNKRYCDLPSCGYMCDVLYNGTAVCSSPTICLCIYRIAPYPTIPCIPL</sequence>
<dbReference type="EMBL" id="CM046394">
    <property type="protein sequence ID" value="KAI8547899.1"/>
    <property type="molecule type" value="Genomic_DNA"/>
</dbReference>
<protein>
    <submittedName>
        <fullName evidence="1">Uncharacterized protein</fullName>
    </submittedName>
</protein>
<organism evidence="1 2">
    <name type="scientific">Rhododendron molle</name>
    <name type="common">Chinese azalea</name>
    <name type="synonym">Azalea mollis</name>
    <dbReference type="NCBI Taxonomy" id="49168"/>
    <lineage>
        <taxon>Eukaryota</taxon>
        <taxon>Viridiplantae</taxon>
        <taxon>Streptophyta</taxon>
        <taxon>Embryophyta</taxon>
        <taxon>Tracheophyta</taxon>
        <taxon>Spermatophyta</taxon>
        <taxon>Magnoliopsida</taxon>
        <taxon>eudicotyledons</taxon>
        <taxon>Gunneridae</taxon>
        <taxon>Pentapetalae</taxon>
        <taxon>asterids</taxon>
        <taxon>Ericales</taxon>
        <taxon>Ericaceae</taxon>
        <taxon>Ericoideae</taxon>
        <taxon>Rhodoreae</taxon>
        <taxon>Rhododendron</taxon>
    </lineage>
</organism>
<evidence type="ECO:0000313" key="2">
    <source>
        <dbReference type="Proteomes" id="UP001062846"/>
    </source>
</evidence>
<accession>A0ACC0N4Z5</accession>
<reference evidence="1" key="1">
    <citation type="submission" date="2022-02" db="EMBL/GenBank/DDBJ databases">
        <title>Plant Genome Project.</title>
        <authorList>
            <person name="Zhang R.-G."/>
        </authorList>
    </citation>
    <scope>NUCLEOTIDE SEQUENCE</scope>
    <source>
        <strain evidence="1">AT1</strain>
    </source>
</reference>